<proteinExistence type="predicted"/>
<reference evidence="1" key="1">
    <citation type="submission" date="2014-11" db="EMBL/GenBank/DDBJ databases">
        <authorList>
            <person name="Amaro Gonzalez C."/>
        </authorList>
    </citation>
    <scope>NUCLEOTIDE SEQUENCE</scope>
</reference>
<dbReference type="EMBL" id="GBXM01005965">
    <property type="protein sequence ID" value="JAI02613.1"/>
    <property type="molecule type" value="Transcribed_RNA"/>
</dbReference>
<reference evidence="1" key="2">
    <citation type="journal article" date="2015" name="Fish Shellfish Immunol.">
        <title>Early steps in the European eel (Anguilla anguilla)-Vibrio vulnificus interaction in the gills: Role of the RtxA13 toxin.</title>
        <authorList>
            <person name="Callol A."/>
            <person name="Pajuelo D."/>
            <person name="Ebbesson L."/>
            <person name="Teles M."/>
            <person name="MacKenzie S."/>
            <person name="Amaro C."/>
        </authorList>
    </citation>
    <scope>NUCLEOTIDE SEQUENCE</scope>
</reference>
<evidence type="ECO:0000313" key="1">
    <source>
        <dbReference type="EMBL" id="JAI02613.1"/>
    </source>
</evidence>
<protein>
    <submittedName>
        <fullName evidence="1">Uncharacterized protein</fullName>
    </submittedName>
</protein>
<name>A0A0E9XIQ7_ANGAN</name>
<accession>A0A0E9XIQ7</accession>
<sequence>MCRMTPLRVPFCLTQHSRHVPEDSSPDSLLWPFL</sequence>
<dbReference type="AlphaFoldDB" id="A0A0E9XIQ7"/>
<organism evidence="1">
    <name type="scientific">Anguilla anguilla</name>
    <name type="common">European freshwater eel</name>
    <name type="synonym">Muraena anguilla</name>
    <dbReference type="NCBI Taxonomy" id="7936"/>
    <lineage>
        <taxon>Eukaryota</taxon>
        <taxon>Metazoa</taxon>
        <taxon>Chordata</taxon>
        <taxon>Craniata</taxon>
        <taxon>Vertebrata</taxon>
        <taxon>Euteleostomi</taxon>
        <taxon>Actinopterygii</taxon>
        <taxon>Neopterygii</taxon>
        <taxon>Teleostei</taxon>
        <taxon>Anguilliformes</taxon>
        <taxon>Anguillidae</taxon>
        <taxon>Anguilla</taxon>
    </lineage>
</organism>